<dbReference type="HOGENOM" id="CLU_2038015_0_0_1"/>
<name>N1PCX4_DOTSN</name>
<organism evidence="2 3">
    <name type="scientific">Dothistroma septosporum (strain NZE10 / CBS 128990)</name>
    <name type="common">Red band needle blight fungus</name>
    <name type="synonym">Mycosphaerella pini</name>
    <dbReference type="NCBI Taxonomy" id="675120"/>
    <lineage>
        <taxon>Eukaryota</taxon>
        <taxon>Fungi</taxon>
        <taxon>Dikarya</taxon>
        <taxon>Ascomycota</taxon>
        <taxon>Pezizomycotina</taxon>
        <taxon>Dothideomycetes</taxon>
        <taxon>Dothideomycetidae</taxon>
        <taxon>Mycosphaerellales</taxon>
        <taxon>Mycosphaerellaceae</taxon>
        <taxon>Dothistroma</taxon>
    </lineage>
</organism>
<evidence type="ECO:0000256" key="1">
    <source>
        <dbReference type="SAM" id="MobiDB-lite"/>
    </source>
</evidence>
<sequence>MGVTLTDGELKVLQLAWQCFTQDPKVDYEKLASLGGWKNKNTAAAIYSAAKKKMLAGSDAPAPKSAPKKRAAAGDAGVPKKRGRKARTESAVVNTEGDDEEEDVKVKKEERRDSMEDLLEGAEEFSTGEEVEGLGEDEV</sequence>
<protein>
    <submittedName>
        <fullName evidence="2">Uncharacterized protein</fullName>
    </submittedName>
</protein>
<dbReference type="STRING" id="675120.N1PCX4"/>
<dbReference type="EMBL" id="KB446544">
    <property type="protein sequence ID" value="EME39919.1"/>
    <property type="molecule type" value="Genomic_DNA"/>
</dbReference>
<feature type="region of interest" description="Disordered" evidence="1">
    <location>
        <begin position="54"/>
        <end position="139"/>
    </location>
</feature>
<dbReference type="OrthoDB" id="5403747at2759"/>
<reference evidence="2 3" key="2">
    <citation type="journal article" date="2012" name="PLoS Pathog.">
        <title>Diverse lifestyles and strategies of plant pathogenesis encoded in the genomes of eighteen Dothideomycetes fungi.</title>
        <authorList>
            <person name="Ohm R.A."/>
            <person name="Feau N."/>
            <person name="Henrissat B."/>
            <person name="Schoch C.L."/>
            <person name="Horwitz B.A."/>
            <person name="Barry K.W."/>
            <person name="Condon B.J."/>
            <person name="Copeland A.C."/>
            <person name="Dhillon B."/>
            <person name="Glaser F."/>
            <person name="Hesse C.N."/>
            <person name="Kosti I."/>
            <person name="LaButti K."/>
            <person name="Lindquist E.A."/>
            <person name="Lucas S."/>
            <person name="Salamov A.A."/>
            <person name="Bradshaw R.E."/>
            <person name="Ciuffetti L."/>
            <person name="Hamelin R.C."/>
            <person name="Kema G.H.J."/>
            <person name="Lawrence C."/>
            <person name="Scott J.A."/>
            <person name="Spatafora J.W."/>
            <person name="Turgeon B.G."/>
            <person name="de Wit P.J.G.M."/>
            <person name="Zhong S."/>
            <person name="Goodwin S.B."/>
            <person name="Grigoriev I.V."/>
        </authorList>
    </citation>
    <scope>NUCLEOTIDE SEQUENCE [LARGE SCALE GENOMIC DNA]</scope>
    <source>
        <strain evidence="3">NZE10 / CBS 128990</strain>
    </source>
</reference>
<proteinExistence type="predicted"/>
<feature type="compositionally biased region" description="Basic and acidic residues" evidence="1">
    <location>
        <begin position="104"/>
        <end position="115"/>
    </location>
</feature>
<gene>
    <name evidence="2" type="ORF">DOTSEDRAFT_27864</name>
</gene>
<dbReference type="OMA" id="LAWQCME"/>
<evidence type="ECO:0000313" key="3">
    <source>
        <dbReference type="Proteomes" id="UP000016933"/>
    </source>
</evidence>
<accession>N1PCX4</accession>
<reference evidence="3" key="1">
    <citation type="journal article" date="2012" name="PLoS Genet.">
        <title>The genomes of the fungal plant pathogens Cladosporium fulvum and Dothistroma septosporum reveal adaptation to different hosts and lifestyles but also signatures of common ancestry.</title>
        <authorList>
            <person name="de Wit P.J.G.M."/>
            <person name="van der Burgt A."/>
            <person name="Oekmen B."/>
            <person name="Stergiopoulos I."/>
            <person name="Abd-Elsalam K.A."/>
            <person name="Aerts A.L."/>
            <person name="Bahkali A.H."/>
            <person name="Beenen H.G."/>
            <person name="Chettri P."/>
            <person name="Cox M.P."/>
            <person name="Datema E."/>
            <person name="de Vries R.P."/>
            <person name="Dhillon B."/>
            <person name="Ganley A.R."/>
            <person name="Griffiths S.A."/>
            <person name="Guo Y."/>
            <person name="Hamelin R.C."/>
            <person name="Henrissat B."/>
            <person name="Kabir M.S."/>
            <person name="Jashni M.K."/>
            <person name="Kema G."/>
            <person name="Klaubauf S."/>
            <person name="Lapidus A."/>
            <person name="Levasseur A."/>
            <person name="Lindquist E."/>
            <person name="Mehrabi R."/>
            <person name="Ohm R.A."/>
            <person name="Owen T.J."/>
            <person name="Salamov A."/>
            <person name="Schwelm A."/>
            <person name="Schijlen E."/>
            <person name="Sun H."/>
            <person name="van den Burg H.A."/>
            <person name="van Ham R.C.H.J."/>
            <person name="Zhang S."/>
            <person name="Goodwin S.B."/>
            <person name="Grigoriev I.V."/>
            <person name="Collemare J."/>
            <person name="Bradshaw R.E."/>
        </authorList>
    </citation>
    <scope>NUCLEOTIDE SEQUENCE [LARGE SCALE GENOMIC DNA]</scope>
    <source>
        <strain evidence="3">NZE10 / CBS 128990</strain>
    </source>
</reference>
<dbReference type="Proteomes" id="UP000016933">
    <property type="component" value="Unassembled WGS sequence"/>
</dbReference>
<dbReference type="eggNOG" id="ENOG502RMF0">
    <property type="taxonomic scope" value="Eukaryota"/>
</dbReference>
<evidence type="ECO:0000313" key="2">
    <source>
        <dbReference type="EMBL" id="EME39919.1"/>
    </source>
</evidence>
<keyword evidence="3" id="KW-1185">Reference proteome</keyword>
<dbReference type="AlphaFoldDB" id="N1PCX4"/>
<feature type="compositionally biased region" description="Acidic residues" evidence="1">
    <location>
        <begin position="116"/>
        <end position="139"/>
    </location>
</feature>